<dbReference type="AlphaFoldDB" id="A0A7X2NSG4"/>
<dbReference type="SUPFAM" id="SSF81345">
    <property type="entry name" value="ABC transporter involved in vitamin B12 uptake, BtuC"/>
    <property type="match status" value="1"/>
</dbReference>
<keyword evidence="9" id="KW-1185">Reference proteome</keyword>
<dbReference type="Pfam" id="PF00950">
    <property type="entry name" value="ABC-3"/>
    <property type="match status" value="1"/>
</dbReference>
<protein>
    <submittedName>
        <fullName evidence="8">Metal ABC transporter permease</fullName>
    </submittedName>
</protein>
<feature type="transmembrane region" description="Helical" evidence="7">
    <location>
        <begin position="197"/>
        <end position="214"/>
    </location>
</feature>
<keyword evidence="4 7" id="KW-1133">Transmembrane helix</keyword>
<dbReference type="GO" id="GO:0010043">
    <property type="term" value="P:response to zinc ion"/>
    <property type="evidence" value="ECO:0007669"/>
    <property type="project" value="TreeGrafter"/>
</dbReference>
<evidence type="ECO:0000256" key="4">
    <source>
        <dbReference type="ARBA" id="ARBA00022989"/>
    </source>
</evidence>
<proteinExistence type="inferred from homology"/>
<evidence type="ECO:0000256" key="2">
    <source>
        <dbReference type="ARBA" id="ARBA00008034"/>
    </source>
</evidence>
<gene>
    <name evidence="8" type="ORF">FYJ51_07360</name>
</gene>
<feature type="transmembrane region" description="Helical" evidence="7">
    <location>
        <begin position="34"/>
        <end position="55"/>
    </location>
</feature>
<dbReference type="GO" id="GO:0043190">
    <property type="term" value="C:ATP-binding cassette (ABC) transporter complex"/>
    <property type="evidence" value="ECO:0007669"/>
    <property type="project" value="InterPro"/>
</dbReference>
<name>A0A7X2NSG4_9FIRM</name>
<keyword evidence="6" id="KW-0813">Transport</keyword>
<keyword evidence="3 6" id="KW-0812">Transmembrane</keyword>
<dbReference type="PANTHER" id="PTHR30477:SF0">
    <property type="entry name" value="METAL TRANSPORT SYSTEM MEMBRANE PROTEIN TM_0125-RELATED"/>
    <property type="match status" value="1"/>
</dbReference>
<evidence type="ECO:0000313" key="9">
    <source>
        <dbReference type="Proteomes" id="UP000461880"/>
    </source>
</evidence>
<evidence type="ECO:0000256" key="6">
    <source>
        <dbReference type="RuleBase" id="RU003943"/>
    </source>
</evidence>
<feature type="transmembrane region" description="Helical" evidence="7">
    <location>
        <begin position="75"/>
        <end position="100"/>
    </location>
</feature>
<comment type="similarity">
    <text evidence="2 6">Belongs to the ABC-3 integral membrane protein family.</text>
</comment>
<comment type="subcellular location">
    <subcellularLocation>
        <location evidence="6">Cell membrane</location>
        <topology evidence="6">Multi-pass membrane protein</topology>
    </subcellularLocation>
    <subcellularLocation>
        <location evidence="1">Membrane</location>
        <topology evidence="1">Multi-pass membrane protein</topology>
    </subcellularLocation>
</comment>
<dbReference type="Gene3D" id="1.10.3470.10">
    <property type="entry name" value="ABC transporter involved in vitamin B12 uptake, BtuC"/>
    <property type="match status" value="1"/>
</dbReference>
<comment type="caution">
    <text evidence="8">The sequence shown here is derived from an EMBL/GenBank/DDBJ whole genome shotgun (WGS) entry which is preliminary data.</text>
</comment>
<evidence type="ECO:0000256" key="3">
    <source>
        <dbReference type="ARBA" id="ARBA00022692"/>
    </source>
</evidence>
<evidence type="ECO:0000256" key="5">
    <source>
        <dbReference type="ARBA" id="ARBA00023136"/>
    </source>
</evidence>
<evidence type="ECO:0000256" key="7">
    <source>
        <dbReference type="SAM" id="Phobius"/>
    </source>
</evidence>
<evidence type="ECO:0000256" key="1">
    <source>
        <dbReference type="ARBA" id="ARBA00004141"/>
    </source>
</evidence>
<keyword evidence="5 7" id="KW-0472">Membrane</keyword>
<accession>A0A7X2NSG4</accession>
<dbReference type="EMBL" id="VUMN01000015">
    <property type="protein sequence ID" value="MSS58722.1"/>
    <property type="molecule type" value="Genomic_DNA"/>
</dbReference>
<dbReference type="InterPro" id="IPR037294">
    <property type="entry name" value="ABC_BtuC-like"/>
</dbReference>
<evidence type="ECO:0000313" key="8">
    <source>
        <dbReference type="EMBL" id="MSS58722.1"/>
    </source>
</evidence>
<feature type="transmembrane region" description="Helical" evidence="7">
    <location>
        <begin position="146"/>
        <end position="164"/>
    </location>
</feature>
<dbReference type="Proteomes" id="UP000461880">
    <property type="component" value="Unassembled WGS sequence"/>
</dbReference>
<dbReference type="InterPro" id="IPR001626">
    <property type="entry name" value="ABC_TroCD"/>
</dbReference>
<organism evidence="8 9">
    <name type="scientific">Stecheria intestinalis</name>
    <dbReference type="NCBI Taxonomy" id="2606630"/>
    <lineage>
        <taxon>Bacteria</taxon>
        <taxon>Bacillati</taxon>
        <taxon>Bacillota</taxon>
        <taxon>Erysipelotrichia</taxon>
        <taxon>Erysipelotrichales</taxon>
        <taxon>Erysipelotrichaceae</taxon>
        <taxon>Stecheria</taxon>
    </lineage>
</organism>
<sequence>MLISVPVIEAGARIFVVRPLLSRSRFSLNLRQPASYPTMISVPSLALGYLIMNLFLVSGNLSGDVCSTLFGSTSILTLTSGEVMICALFSAVVMVIYLVYYREIFRISFDEEFAEATGTRVSALNTFLAGIIAVTVVLAMELVGSLLISALVIFPAVTAMQIFSDFRRVSIFSAVIGAFGTAAGILIAILAGTPVGSTIAATDLMIFLMVLIGGRMRP</sequence>
<dbReference type="GO" id="GO:0055085">
    <property type="term" value="P:transmembrane transport"/>
    <property type="evidence" value="ECO:0007669"/>
    <property type="project" value="InterPro"/>
</dbReference>
<reference evidence="8 9" key="1">
    <citation type="submission" date="2019-08" db="EMBL/GenBank/DDBJ databases">
        <title>In-depth cultivation of the pig gut microbiome towards novel bacterial diversity and tailored functional studies.</title>
        <authorList>
            <person name="Wylensek D."/>
            <person name="Hitch T.C.A."/>
            <person name="Clavel T."/>
        </authorList>
    </citation>
    <scope>NUCLEOTIDE SEQUENCE [LARGE SCALE GENOMIC DNA]</scope>
    <source>
        <strain evidence="8 9">Oil+RF-744-GAM-WT-6</strain>
    </source>
</reference>
<dbReference type="PANTHER" id="PTHR30477">
    <property type="entry name" value="ABC-TRANSPORTER METAL-BINDING PROTEIN"/>
    <property type="match status" value="1"/>
</dbReference>
<feature type="transmembrane region" description="Helical" evidence="7">
    <location>
        <begin position="121"/>
        <end position="140"/>
    </location>
</feature>
<feature type="transmembrane region" description="Helical" evidence="7">
    <location>
        <begin position="171"/>
        <end position="191"/>
    </location>
</feature>